<keyword evidence="2 7" id="KW-0812">Transmembrane</keyword>
<feature type="domain" description="Rhodopsin" evidence="8">
    <location>
        <begin position="28"/>
        <end position="264"/>
    </location>
</feature>
<dbReference type="InterPro" id="IPR049326">
    <property type="entry name" value="Rhodopsin_dom_fungi"/>
</dbReference>
<feature type="compositionally biased region" description="Basic and acidic residues" evidence="6">
    <location>
        <begin position="321"/>
        <end position="331"/>
    </location>
</feature>
<dbReference type="GO" id="GO:0016020">
    <property type="term" value="C:membrane"/>
    <property type="evidence" value="ECO:0007669"/>
    <property type="project" value="UniProtKB-SubCell"/>
</dbReference>
<dbReference type="PANTHER" id="PTHR33048:SF47">
    <property type="entry name" value="INTEGRAL MEMBRANE PROTEIN-RELATED"/>
    <property type="match status" value="1"/>
</dbReference>
<comment type="similarity">
    <text evidence="5">Belongs to the SAT4 family.</text>
</comment>
<evidence type="ECO:0000313" key="10">
    <source>
        <dbReference type="Proteomes" id="UP001310594"/>
    </source>
</evidence>
<evidence type="ECO:0000256" key="3">
    <source>
        <dbReference type="ARBA" id="ARBA00022989"/>
    </source>
</evidence>
<evidence type="ECO:0000256" key="5">
    <source>
        <dbReference type="ARBA" id="ARBA00038359"/>
    </source>
</evidence>
<sequence>MASGHTPGAAVVGTTIAFTVLAAIAVLLRLYTRIKIVSRSGADDLFISIAMLLSIILTICMCQEVSYGGSRHFATLNRLERKRFAQWLWASIWVYYLALGTVKCSILLQYLRIFPQTRFQITCYVMLGVVGVYTIWAVFSAIFACTPVALFWNQSLHGMCFNRLAVWFSNAVFNITTDIITTVLPLPMLRALQLPQRQKIVLMLVFALGGFSCVVSILRLPSLYAISKATDMSYSNSLAALYSNMEVNIGIFCSCIPPLKGLVNHISPKLFRHVRNSAGTANHKNCGPGSRRGHGVISLQEISVVTALEQEVSEGGGADEQGNRRDSESTRKLVGNASSLGLREDQA</sequence>
<gene>
    <name evidence="9" type="ORF">LTR97_011444</name>
</gene>
<protein>
    <recommendedName>
        <fullName evidence="8">Rhodopsin domain-containing protein</fullName>
    </recommendedName>
</protein>
<dbReference type="Proteomes" id="UP001310594">
    <property type="component" value="Unassembled WGS sequence"/>
</dbReference>
<dbReference type="InterPro" id="IPR052337">
    <property type="entry name" value="SAT4-like"/>
</dbReference>
<accession>A0AAN7VYV8</accession>
<evidence type="ECO:0000256" key="1">
    <source>
        <dbReference type="ARBA" id="ARBA00004141"/>
    </source>
</evidence>
<evidence type="ECO:0000256" key="6">
    <source>
        <dbReference type="SAM" id="MobiDB-lite"/>
    </source>
</evidence>
<proteinExistence type="inferred from homology"/>
<name>A0AAN7VYV8_9PEZI</name>
<feature type="transmembrane region" description="Helical" evidence="7">
    <location>
        <begin position="44"/>
        <end position="67"/>
    </location>
</feature>
<keyword evidence="4 7" id="KW-0472">Membrane</keyword>
<evidence type="ECO:0000259" key="8">
    <source>
        <dbReference type="Pfam" id="PF20684"/>
    </source>
</evidence>
<feature type="transmembrane region" description="Helical" evidence="7">
    <location>
        <begin position="200"/>
        <end position="220"/>
    </location>
</feature>
<dbReference type="Pfam" id="PF20684">
    <property type="entry name" value="Fung_rhodopsin"/>
    <property type="match status" value="1"/>
</dbReference>
<evidence type="ECO:0000256" key="7">
    <source>
        <dbReference type="SAM" id="Phobius"/>
    </source>
</evidence>
<dbReference type="AlphaFoldDB" id="A0AAN7VYV8"/>
<feature type="region of interest" description="Disordered" evidence="6">
    <location>
        <begin position="311"/>
        <end position="347"/>
    </location>
</feature>
<feature type="transmembrane region" description="Helical" evidence="7">
    <location>
        <begin position="87"/>
        <end position="111"/>
    </location>
</feature>
<organism evidence="9 10">
    <name type="scientific">Elasticomyces elasticus</name>
    <dbReference type="NCBI Taxonomy" id="574655"/>
    <lineage>
        <taxon>Eukaryota</taxon>
        <taxon>Fungi</taxon>
        <taxon>Dikarya</taxon>
        <taxon>Ascomycota</taxon>
        <taxon>Pezizomycotina</taxon>
        <taxon>Dothideomycetes</taxon>
        <taxon>Dothideomycetidae</taxon>
        <taxon>Mycosphaerellales</taxon>
        <taxon>Teratosphaeriaceae</taxon>
        <taxon>Elasticomyces</taxon>
    </lineage>
</organism>
<feature type="transmembrane region" description="Helical" evidence="7">
    <location>
        <begin position="164"/>
        <end position="188"/>
    </location>
</feature>
<keyword evidence="3 7" id="KW-1133">Transmembrane helix</keyword>
<evidence type="ECO:0000313" key="9">
    <source>
        <dbReference type="EMBL" id="KAK5691451.1"/>
    </source>
</evidence>
<reference evidence="9" key="1">
    <citation type="submission" date="2023-08" db="EMBL/GenBank/DDBJ databases">
        <title>Black Yeasts Isolated from many extreme environments.</title>
        <authorList>
            <person name="Coleine C."/>
            <person name="Stajich J.E."/>
            <person name="Selbmann L."/>
        </authorList>
    </citation>
    <scope>NUCLEOTIDE SEQUENCE</scope>
    <source>
        <strain evidence="9">CCFEE 5810</strain>
    </source>
</reference>
<feature type="transmembrane region" description="Helical" evidence="7">
    <location>
        <begin position="12"/>
        <end position="32"/>
    </location>
</feature>
<evidence type="ECO:0000256" key="4">
    <source>
        <dbReference type="ARBA" id="ARBA00023136"/>
    </source>
</evidence>
<dbReference type="EMBL" id="JAVRQU010000021">
    <property type="protein sequence ID" value="KAK5691451.1"/>
    <property type="molecule type" value="Genomic_DNA"/>
</dbReference>
<evidence type="ECO:0000256" key="2">
    <source>
        <dbReference type="ARBA" id="ARBA00022692"/>
    </source>
</evidence>
<feature type="transmembrane region" description="Helical" evidence="7">
    <location>
        <begin position="123"/>
        <end position="152"/>
    </location>
</feature>
<dbReference type="PANTHER" id="PTHR33048">
    <property type="entry name" value="PTH11-LIKE INTEGRAL MEMBRANE PROTEIN (AFU_ORTHOLOGUE AFUA_5G11245)"/>
    <property type="match status" value="1"/>
</dbReference>
<comment type="caution">
    <text evidence="9">The sequence shown here is derived from an EMBL/GenBank/DDBJ whole genome shotgun (WGS) entry which is preliminary data.</text>
</comment>
<comment type="subcellular location">
    <subcellularLocation>
        <location evidence="1">Membrane</location>
        <topology evidence="1">Multi-pass membrane protein</topology>
    </subcellularLocation>
</comment>